<keyword evidence="3" id="KW-0186">Copper</keyword>
<reference evidence="7 8" key="1">
    <citation type="journal article" date="2014" name="Genome Announc.">
        <title>Genome Sequence and Methylome of Soil Bacterium Gemmatirosa kalamazoonensis KBS708T, a Member of the Rarely Cultivated Gemmatimonadetes Phylum.</title>
        <authorList>
            <person name="Debruyn J.M."/>
            <person name="Radosevich M."/>
            <person name="Wommack K.E."/>
            <person name="Polson S.W."/>
            <person name="Hauser L.J."/>
            <person name="Fawaz M.N."/>
            <person name="Korlach J."/>
            <person name="Tsai Y.C."/>
        </authorList>
    </citation>
    <scope>NUCLEOTIDE SEQUENCE [LARGE SCALE GENOMIC DNA]</scope>
    <source>
        <strain evidence="7 8">KBS708</strain>
    </source>
</reference>
<dbReference type="GO" id="GO:0005507">
    <property type="term" value="F:copper ion binding"/>
    <property type="evidence" value="ECO:0007669"/>
    <property type="project" value="InterPro"/>
</dbReference>
<feature type="domain" description="Plastocyanin-like" evidence="6">
    <location>
        <begin position="75"/>
        <end position="162"/>
    </location>
</feature>
<feature type="domain" description="Plastocyanin-like" evidence="6">
    <location>
        <begin position="400"/>
        <end position="495"/>
    </location>
</feature>
<protein>
    <submittedName>
        <fullName evidence="7">Multicopper oxidase type 2</fullName>
    </submittedName>
</protein>
<evidence type="ECO:0000256" key="4">
    <source>
        <dbReference type="SAM" id="SignalP"/>
    </source>
</evidence>
<dbReference type="InParanoid" id="W0RCN6"/>
<dbReference type="OrthoDB" id="345021at2"/>
<dbReference type="InterPro" id="IPR045087">
    <property type="entry name" value="Cu-oxidase_fam"/>
</dbReference>
<dbReference type="PANTHER" id="PTHR11709:SF394">
    <property type="entry name" value="FI03373P-RELATED"/>
    <property type="match status" value="1"/>
</dbReference>
<evidence type="ECO:0000256" key="3">
    <source>
        <dbReference type="ARBA" id="ARBA00023008"/>
    </source>
</evidence>
<keyword evidence="2" id="KW-0560">Oxidoreductase</keyword>
<organism evidence="7 8">
    <name type="scientific">Gemmatirosa kalamazoonensis</name>
    <dbReference type="NCBI Taxonomy" id="861299"/>
    <lineage>
        <taxon>Bacteria</taxon>
        <taxon>Pseudomonadati</taxon>
        <taxon>Gemmatimonadota</taxon>
        <taxon>Gemmatimonadia</taxon>
        <taxon>Gemmatimonadales</taxon>
        <taxon>Gemmatimonadaceae</taxon>
        <taxon>Gemmatirosa</taxon>
    </lineage>
</organism>
<dbReference type="STRING" id="861299.J421_1024"/>
<evidence type="ECO:0000256" key="2">
    <source>
        <dbReference type="ARBA" id="ARBA00023002"/>
    </source>
</evidence>
<dbReference type="InterPro" id="IPR008972">
    <property type="entry name" value="Cupredoxin"/>
</dbReference>
<gene>
    <name evidence="7" type="ORF">J421_1024</name>
</gene>
<keyword evidence="1" id="KW-0479">Metal-binding</keyword>
<evidence type="ECO:0000256" key="1">
    <source>
        <dbReference type="ARBA" id="ARBA00022723"/>
    </source>
</evidence>
<proteinExistence type="predicted"/>
<dbReference type="Pfam" id="PF07731">
    <property type="entry name" value="Cu-oxidase_2"/>
    <property type="match status" value="1"/>
</dbReference>
<feature type="signal peptide" evidence="4">
    <location>
        <begin position="1"/>
        <end position="19"/>
    </location>
</feature>
<accession>W0RCN6</accession>
<dbReference type="SUPFAM" id="SSF49503">
    <property type="entry name" value="Cupredoxins"/>
    <property type="match status" value="4"/>
</dbReference>
<dbReference type="eggNOG" id="COG2132">
    <property type="taxonomic scope" value="Bacteria"/>
</dbReference>
<dbReference type="GO" id="GO:0016491">
    <property type="term" value="F:oxidoreductase activity"/>
    <property type="evidence" value="ECO:0007669"/>
    <property type="project" value="UniProtKB-KW"/>
</dbReference>
<dbReference type="Gene3D" id="2.60.40.420">
    <property type="entry name" value="Cupredoxins - blue copper proteins"/>
    <property type="match status" value="3"/>
</dbReference>
<dbReference type="InterPro" id="IPR011707">
    <property type="entry name" value="Cu-oxidase-like_N"/>
</dbReference>
<dbReference type="PANTHER" id="PTHR11709">
    <property type="entry name" value="MULTI-COPPER OXIDASE"/>
    <property type="match status" value="1"/>
</dbReference>
<dbReference type="HOGENOM" id="CLU_441975_0_0_0"/>
<evidence type="ECO:0000313" key="8">
    <source>
        <dbReference type="Proteomes" id="UP000019151"/>
    </source>
</evidence>
<dbReference type="Proteomes" id="UP000019151">
    <property type="component" value="Chromosome"/>
</dbReference>
<dbReference type="InterPro" id="IPR002355">
    <property type="entry name" value="Cu_oxidase_Cu_BS"/>
</dbReference>
<dbReference type="PROSITE" id="PS00080">
    <property type="entry name" value="MULTICOPPER_OXIDASE2"/>
    <property type="match status" value="1"/>
</dbReference>
<evidence type="ECO:0000259" key="6">
    <source>
        <dbReference type="Pfam" id="PF07732"/>
    </source>
</evidence>
<dbReference type="KEGG" id="gba:J421_1024"/>
<dbReference type="EMBL" id="CP007128">
    <property type="protein sequence ID" value="AHG88561.1"/>
    <property type="molecule type" value="Genomic_DNA"/>
</dbReference>
<sequence length="644" mass="70695">MRPTLLPLAMLTLAAAHHAAPPEVVPNDNRVAAGHLAHGVLTLELEAREATWYPETDAGPGLPVYAFAEAGRPPSIPGPLIRVPAGTELHVTVRNTLPKRLRLAGLQEHQSESLDSVDIAPGATQAFRFRVDAPGTYLYGGKTEVLPRGRHAPLVGAFIVDPAGATPPKHERVLVINFFSDTVAALGVKSEAADRVLRRELAPPERWILFTVNGLSWPYTERLSYAVGDTVRWRIVNGTPAPHPMHLHGFYFDVDSKSDGPRDTIYAPGERRKAVTEVIEHQTTMTVTWTPTRPGNWLFHCHLVQHFDGALRLGHAADDGATHASHAESEMAGLVMGIHVAPPDGRVRVVSRTPEPAPRRKLRLYVTERAHVYGDQPGYSYVLQEGPTPPAPDSIRTVSSTLVLRRHEPTEITVVNRSHAMAGIHWHGLEIESYYDGVVGWSGWQQRVAPAIAPNDSFVVRVTPPRAGTFMYHTHMSEAGQLTSGQSGALLVTPERARLDTTDRVFLMTYGGPNADSPATVNGLETPPPVELRAGVAYRFRFINISPIEYRLVQLLRDSTVQTWRAVAKDGADLPPQQAAVRRAVLSFRPGETYDFEVRRDRPDSLTLVITAPRTLSVPLETVRRGVTAATIPLQVTRIPVVVR</sequence>
<evidence type="ECO:0000313" key="7">
    <source>
        <dbReference type="EMBL" id="AHG88561.1"/>
    </source>
</evidence>
<dbReference type="Pfam" id="PF07732">
    <property type="entry name" value="Cu-oxidase_3"/>
    <property type="match status" value="2"/>
</dbReference>
<dbReference type="RefSeq" id="WP_104022274.1">
    <property type="nucleotide sequence ID" value="NZ_CP007128.1"/>
</dbReference>
<dbReference type="AlphaFoldDB" id="W0RCN6"/>
<feature type="domain" description="Plastocyanin-like" evidence="5">
    <location>
        <begin position="210"/>
        <end position="309"/>
    </location>
</feature>
<feature type="chain" id="PRO_5004795340" evidence="4">
    <location>
        <begin position="20"/>
        <end position="644"/>
    </location>
</feature>
<evidence type="ECO:0000259" key="5">
    <source>
        <dbReference type="Pfam" id="PF07731"/>
    </source>
</evidence>
<dbReference type="InterPro" id="IPR011706">
    <property type="entry name" value="Cu-oxidase_C"/>
</dbReference>
<keyword evidence="4" id="KW-0732">Signal</keyword>
<keyword evidence="8" id="KW-1185">Reference proteome</keyword>
<name>W0RCN6_9BACT</name>